<proteinExistence type="predicted"/>
<comment type="caution">
    <text evidence="2">The sequence shown here is derived from an EMBL/GenBank/DDBJ whole genome shotgun (WGS) entry which is preliminary data.</text>
</comment>
<dbReference type="Pfam" id="PF13304">
    <property type="entry name" value="AAA_21"/>
    <property type="match status" value="1"/>
</dbReference>
<dbReference type="InterPro" id="IPR003959">
    <property type="entry name" value="ATPase_AAA_core"/>
</dbReference>
<organism evidence="2 3">
    <name type="scientific">Candidatus Thiomargarita nelsonii</name>
    <dbReference type="NCBI Taxonomy" id="1003181"/>
    <lineage>
        <taxon>Bacteria</taxon>
        <taxon>Pseudomonadati</taxon>
        <taxon>Pseudomonadota</taxon>
        <taxon>Gammaproteobacteria</taxon>
        <taxon>Thiotrichales</taxon>
        <taxon>Thiotrichaceae</taxon>
        <taxon>Thiomargarita</taxon>
    </lineage>
</organism>
<keyword evidence="3" id="KW-1185">Reference proteome</keyword>
<dbReference type="GO" id="GO:0005524">
    <property type="term" value="F:ATP binding"/>
    <property type="evidence" value="ECO:0007669"/>
    <property type="project" value="UniProtKB-KW"/>
</dbReference>
<reference evidence="2 3" key="1">
    <citation type="journal article" date="2016" name="Front. Microbiol.">
        <title>Single-Cell (Meta-)Genomics of a Dimorphic Candidatus Thiomargarita nelsonii Reveals Genomic Plasticity.</title>
        <authorList>
            <person name="Flood B.E."/>
            <person name="Fliss P."/>
            <person name="Jones D.S."/>
            <person name="Dick G.J."/>
            <person name="Jain S."/>
            <person name="Kaster A.K."/>
            <person name="Winkel M."/>
            <person name="Mussmann M."/>
            <person name="Bailey J."/>
        </authorList>
    </citation>
    <scope>NUCLEOTIDE SEQUENCE [LARGE SCALE GENOMIC DNA]</scope>
    <source>
        <strain evidence="2">Hydrate Ridge</strain>
    </source>
</reference>
<dbReference type="Gene3D" id="3.40.50.300">
    <property type="entry name" value="P-loop containing nucleotide triphosphate hydrolases"/>
    <property type="match status" value="1"/>
</dbReference>
<evidence type="ECO:0000313" key="2">
    <source>
        <dbReference type="EMBL" id="KHD07638.1"/>
    </source>
</evidence>
<keyword evidence="2" id="KW-0067">ATP-binding</keyword>
<dbReference type="EMBL" id="JSZA02000056">
    <property type="protein sequence ID" value="KHD07638.1"/>
    <property type="molecule type" value="Genomic_DNA"/>
</dbReference>
<evidence type="ECO:0000259" key="1">
    <source>
        <dbReference type="SMART" id="SM00382"/>
    </source>
</evidence>
<evidence type="ECO:0000313" key="3">
    <source>
        <dbReference type="Proteomes" id="UP000030428"/>
    </source>
</evidence>
<dbReference type="PANTHER" id="PTHR32182">
    <property type="entry name" value="DNA REPLICATION AND REPAIR PROTEIN RECF"/>
    <property type="match status" value="1"/>
</dbReference>
<dbReference type="InterPro" id="IPR027417">
    <property type="entry name" value="P-loop_NTPase"/>
</dbReference>
<protein>
    <submittedName>
        <fullName evidence="2">ATP-binding protein</fullName>
    </submittedName>
</protein>
<dbReference type="InterPro" id="IPR003593">
    <property type="entry name" value="AAA+_ATPase"/>
</dbReference>
<dbReference type="GO" id="GO:0016887">
    <property type="term" value="F:ATP hydrolysis activity"/>
    <property type="evidence" value="ECO:0007669"/>
    <property type="project" value="InterPro"/>
</dbReference>
<dbReference type="PANTHER" id="PTHR32182:SF23">
    <property type="entry name" value="ATP BINDING PROTEIN"/>
    <property type="match status" value="1"/>
</dbReference>
<dbReference type="SUPFAM" id="SSF52540">
    <property type="entry name" value="P-loop containing nucleoside triphosphate hydrolases"/>
    <property type="match status" value="1"/>
</dbReference>
<gene>
    <name evidence="2" type="ORF">PN36_15610</name>
</gene>
<accession>A0A0A6PAB3</accession>
<keyword evidence="2" id="KW-0547">Nucleotide-binding</keyword>
<sequence>MKIKKLQLENFTQFTELKVEFPRDVTVFIGNNGAGKTSLLRALAILLTWLIARIEREKGNGSPILDSDIENDAKYSKITLEVCESDNRLFQWTLVKQRKGFKSEQSSELKNVTRLADSYRNRLTQDDNSSLPLIAYYPVERVVLDIPLKIKKHHSFDQLDGYDNALTQGVDFRRFFEWFREREDAENENNLQQIMKLIFEENIPKEQLQDKLPYDKQLTAVRNAIAAFMSGFSKLQVQRKPRLQMTVEKHGKILDVAQLSQGEKTLMALVGDIARRLAMMNPGLEKPLQGEGIVLIDEIELHLHPQWQRGIIQRLRDTFPNCQFLLTTHSPLVISDAKNVQCYILDEKQLTQIDDLYGLDANQVLLKVMDTDIRNPEVEKKITVLLNLIQESELYKAKTALSELEQELSADDLELAKARLLIKRLEVLRAKNN</sequence>
<dbReference type="GO" id="GO:0000731">
    <property type="term" value="P:DNA synthesis involved in DNA repair"/>
    <property type="evidence" value="ECO:0007669"/>
    <property type="project" value="TreeGrafter"/>
</dbReference>
<name>A0A0A6PAB3_9GAMM</name>
<dbReference type="SMART" id="SM00382">
    <property type="entry name" value="AAA"/>
    <property type="match status" value="1"/>
</dbReference>
<dbReference type="Proteomes" id="UP000030428">
    <property type="component" value="Unassembled WGS sequence"/>
</dbReference>
<feature type="domain" description="AAA+ ATPase" evidence="1">
    <location>
        <begin position="22"/>
        <end position="351"/>
    </location>
</feature>
<dbReference type="AlphaFoldDB" id="A0A0A6PAB3"/>
<dbReference type="GO" id="GO:0006302">
    <property type="term" value="P:double-strand break repair"/>
    <property type="evidence" value="ECO:0007669"/>
    <property type="project" value="TreeGrafter"/>
</dbReference>